<accession>A0ABQ6H481</accession>
<dbReference type="EMBL" id="BSSU01000004">
    <property type="protein sequence ID" value="GLX81550.1"/>
    <property type="molecule type" value="Genomic_DNA"/>
</dbReference>
<reference evidence="1 2" key="1">
    <citation type="submission" date="2023-03" db="EMBL/GenBank/DDBJ databases">
        <title>Draft genome sequence of Thalassotalea eurytherma JCM 18482T.</title>
        <authorList>
            <person name="Sawabe T."/>
        </authorList>
    </citation>
    <scope>NUCLEOTIDE SEQUENCE [LARGE SCALE GENOMIC DNA]</scope>
    <source>
        <strain evidence="1 2">JCM 18482</strain>
    </source>
</reference>
<proteinExistence type="predicted"/>
<organism evidence="1 2">
    <name type="scientific">Thalassotalea eurytherma</name>
    <dbReference type="NCBI Taxonomy" id="1144278"/>
    <lineage>
        <taxon>Bacteria</taxon>
        <taxon>Pseudomonadati</taxon>
        <taxon>Pseudomonadota</taxon>
        <taxon>Gammaproteobacteria</taxon>
        <taxon>Alteromonadales</taxon>
        <taxon>Colwelliaceae</taxon>
        <taxon>Thalassotalea</taxon>
    </lineage>
</organism>
<name>A0ABQ6H481_9GAMM</name>
<sequence length="77" mass="8861">MHLVITEKEVILTKQNYQSLREIQNDFYDFVTSLGSWSPEEVIDYLEIEYPNLSPSARAQVNDLIESGHFEAQLTGV</sequence>
<dbReference type="Proteomes" id="UP001157133">
    <property type="component" value="Unassembled WGS sequence"/>
</dbReference>
<evidence type="ECO:0000313" key="1">
    <source>
        <dbReference type="EMBL" id="GLX81550.1"/>
    </source>
</evidence>
<evidence type="ECO:0000313" key="2">
    <source>
        <dbReference type="Proteomes" id="UP001157133"/>
    </source>
</evidence>
<gene>
    <name evidence="1" type="ORF">theurythT_10020</name>
</gene>
<protein>
    <recommendedName>
        <fullName evidence="3">PqqD family protein</fullName>
    </recommendedName>
</protein>
<comment type="caution">
    <text evidence="1">The sequence shown here is derived from an EMBL/GenBank/DDBJ whole genome shotgun (WGS) entry which is preliminary data.</text>
</comment>
<evidence type="ECO:0008006" key="3">
    <source>
        <dbReference type="Google" id="ProtNLM"/>
    </source>
</evidence>
<dbReference type="RefSeq" id="WP_284206882.1">
    <property type="nucleotide sequence ID" value="NZ_BSSU01000004.1"/>
</dbReference>
<keyword evidence="2" id="KW-1185">Reference proteome</keyword>